<proteinExistence type="predicted"/>
<organism evidence="2 3">
    <name type="scientific">Leptomonas seymouri</name>
    <dbReference type="NCBI Taxonomy" id="5684"/>
    <lineage>
        <taxon>Eukaryota</taxon>
        <taxon>Discoba</taxon>
        <taxon>Euglenozoa</taxon>
        <taxon>Kinetoplastea</taxon>
        <taxon>Metakinetoplastina</taxon>
        <taxon>Trypanosomatida</taxon>
        <taxon>Trypanosomatidae</taxon>
        <taxon>Leishmaniinae</taxon>
        <taxon>Leptomonas</taxon>
    </lineage>
</organism>
<feature type="compositionally biased region" description="Basic and acidic residues" evidence="1">
    <location>
        <begin position="968"/>
        <end position="990"/>
    </location>
</feature>
<gene>
    <name evidence="2" type="ORF">ABL78_2905</name>
</gene>
<feature type="compositionally biased region" description="Polar residues" evidence="1">
    <location>
        <begin position="1028"/>
        <end position="1042"/>
    </location>
</feature>
<sequence>MTMPKKCLGAVHHVSEHSVFFLPSHSDHLDFETLGTAPPCHRAVLQRSGLVAKIYAAATFYEDKVAAASTRHSRTHEEGALVKHDALSLDGRQEVWRSALTYAGLLVSKDAALHIPTHLESTPWPYVTLSQYRKFVKQAIARANCAAVNSSNFCVPILSVQEYAYKRLDIEVSLAVMWMPRYPLNLRQWAATLGATGRPIPEPLLLAMLHHITIAQLTIRSGDTMAGRSELTAAAASVPTLDSVLVHASGREKEGGARDWSDEPTFVLSASASDENSERPADSPADSAQPPPPQQFPLYRSPEECNPMLYPALALGTTKRAVWGLGIVLYLLASGRAHLVAPQGCVALSDGSSKSTPHNQRRARVVEETLFNAAVMTPDALWRRLRRDLEPRGYGGTLTTVVAQLLSLDPLTRPSLTTVDRMLQDLHRPTPIHRFPFAIGSYDLLRLPNPTSTIELNPGARQYTFAEVCLLCKKPRGSTAVCLKGGDHQATGVTSPSWNDESELLPAVVPVSESTYMTFLHPLCGAADERQRRRLAAHALQNATANVSLVMNANPSCCNSMAQTIIPLHCGFLLQVFGGFAVYERLPEQNSKGQVIYKVKVRDVLIPYPSQGLRRDELPLVKTTLEFGGGMPWPSCCTETLQKSGRVSRHVPFSLTGSYHGVEWFGWVLPGERFAMPNGAHWTAPRDGAFVFWFGANLQPTDRDRYFAVTNVGSATLPTKVSRTLLPDSLFRQHVGDESQASLLLMRNITSPSSRSTSKIEQSDVRANAARRRTAQSVTDIVLPSATHEILEADEQGPAAARAGDAVLHSALIIPASQQASATEEAPPPRHTRRHHSSTAGRRRRPDKSFHTVVARDYEDTTNTRVEESVQVNAAHCPRERAAPKENVAHTPSTTVAFTSNTENCGSLKHSRQSRCATPEPQSNGENPIFPAALPAAAAAATDVDNYMVAGAASPSVCSSPAAYGRIASRETTRPPSHRDTRAKGVRELAPRPVNELTRRSHGSAKGVKKQKPSVLVMAETPSAATPHGSSHAQSRSVSVQKRAQALSAGGSAGSSVPPLPQLLLPSPGAQNSKRKLSPRPLKRLASPRVSTPNSPLQPLGVFATPTLATPKRVPLSHAVSALSMLRVFGRWLPMDSVDAAFQALTFWVFSTGEYGHMPAPSRMSSQMVYALRAPPGAVYLSFMSSEIPLFYRNHSQTTLVDSSLLLPHHGFACYNAAGNLLGVLALRCSMKDDANVIRGEFVIDTYAKDPCHGSQISSRHIYASYLAGSVGDEKAKHCDAAGEAGMPMSHQCYSQSITLAGQDSRISFSTPPDAQTLTFTSARHLIGEFTPHRSETLTLHNDSTPTLPACWMGFDGSSNSLLFSDVGQSAWVPYGIGD</sequence>
<feature type="region of interest" description="Disordered" evidence="1">
    <location>
        <begin position="270"/>
        <end position="301"/>
    </location>
</feature>
<keyword evidence="3" id="KW-1185">Reference proteome</keyword>
<feature type="compositionally biased region" description="Low complexity" evidence="1">
    <location>
        <begin position="1044"/>
        <end position="1068"/>
    </location>
</feature>
<protein>
    <recommendedName>
        <fullName evidence="4">Protein kinase domain-containing protein</fullName>
    </recommendedName>
</protein>
<evidence type="ECO:0000313" key="2">
    <source>
        <dbReference type="EMBL" id="KPI88029.1"/>
    </source>
</evidence>
<evidence type="ECO:0000256" key="1">
    <source>
        <dbReference type="SAM" id="MobiDB-lite"/>
    </source>
</evidence>
<name>A0A0N0P6U6_LEPSE</name>
<dbReference type="Proteomes" id="UP000038009">
    <property type="component" value="Unassembled WGS sequence"/>
</dbReference>
<dbReference type="VEuPathDB" id="TriTrypDB:Lsey_0065_0270"/>
<dbReference type="OMA" id="WPSCCTE"/>
<feature type="compositionally biased region" description="Basic residues" evidence="1">
    <location>
        <begin position="1073"/>
        <end position="1083"/>
    </location>
</feature>
<accession>A0A0N0P6U6</accession>
<dbReference type="InterPro" id="IPR011009">
    <property type="entry name" value="Kinase-like_dom_sf"/>
</dbReference>
<feature type="compositionally biased region" description="Basic residues" evidence="1">
    <location>
        <begin position="1000"/>
        <end position="1012"/>
    </location>
</feature>
<evidence type="ECO:0000313" key="3">
    <source>
        <dbReference type="Proteomes" id="UP000038009"/>
    </source>
</evidence>
<feature type="region of interest" description="Disordered" evidence="1">
    <location>
        <begin position="967"/>
        <end position="1098"/>
    </location>
</feature>
<dbReference type="EMBL" id="LJSK01000065">
    <property type="protein sequence ID" value="KPI88029.1"/>
    <property type="molecule type" value="Genomic_DNA"/>
</dbReference>
<dbReference type="OrthoDB" id="9974723at2759"/>
<dbReference type="SUPFAM" id="SSF56112">
    <property type="entry name" value="Protein kinase-like (PK-like)"/>
    <property type="match status" value="1"/>
</dbReference>
<reference evidence="2 3" key="1">
    <citation type="journal article" date="2015" name="PLoS Pathog.">
        <title>Leptomonas seymouri: Adaptations to the Dixenous Life Cycle Analyzed by Genome Sequencing, Transcriptome Profiling and Co-infection with Leishmania donovani.</title>
        <authorList>
            <person name="Kraeva N."/>
            <person name="Butenko A."/>
            <person name="Hlavacova J."/>
            <person name="Kostygov A."/>
            <person name="Myskova J."/>
            <person name="Grybchuk D."/>
            <person name="Lestinova T."/>
            <person name="Votypka J."/>
            <person name="Volf P."/>
            <person name="Opperdoes F."/>
            <person name="Flegontov P."/>
            <person name="Lukes J."/>
            <person name="Yurchenko V."/>
        </authorList>
    </citation>
    <scope>NUCLEOTIDE SEQUENCE [LARGE SCALE GENOMIC DNA]</scope>
    <source>
        <strain evidence="2 3">ATCC 30220</strain>
    </source>
</reference>
<feature type="region of interest" description="Disordered" evidence="1">
    <location>
        <begin position="753"/>
        <end position="775"/>
    </location>
</feature>
<comment type="caution">
    <text evidence="2">The sequence shown here is derived from an EMBL/GenBank/DDBJ whole genome shotgun (WGS) entry which is preliminary data.</text>
</comment>
<evidence type="ECO:0008006" key="4">
    <source>
        <dbReference type="Google" id="ProtNLM"/>
    </source>
</evidence>
<feature type="compositionally biased region" description="Basic residues" evidence="1">
    <location>
        <begin position="830"/>
        <end position="846"/>
    </location>
</feature>
<feature type="region of interest" description="Disordered" evidence="1">
    <location>
        <begin position="817"/>
        <end position="851"/>
    </location>
</feature>